<comment type="caution">
    <text evidence="1">The sequence shown here is derived from an EMBL/GenBank/DDBJ whole genome shotgun (WGS) entry which is preliminary data.</text>
</comment>
<evidence type="ECO:0000313" key="2">
    <source>
        <dbReference type="Proteomes" id="UP001055879"/>
    </source>
</evidence>
<dbReference type="EMBL" id="CM042060">
    <property type="protein sequence ID" value="KAI3678650.1"/>
    <property type="molecule type" value="Genomic_DNA"/>
</dbReference>
<proteinExistence type="predicted"/>
<sequence>MDLINRLRHSSTLSRLPIQELRLSILDALDTAVDSGGGEGGVGGRIVGGFGNSGCIIAIGREMIGDSSILCYIS</sequence>
<dbReference type="Proteomes" id="UP001055879">
    <property type="component" value="Linkage Group LG14"/>
</dbReference>
<gene>
    <name evidence="1" type="ORF">L6452_37951</name>
</gene>
<reference evidence="2" key="1">
    <citation type="journal article" date="2022" name="Mol. Ecol. Resour.">
        <title>The genomes of chicory, endive, great burdock and yacon provide insights into Asteraceae palaeo-polyploidization history and plant inulin production.</title>
        <authorList>
            <person name="Fan W."/>
            <person name="Wang S."/>
            <person name="Wang H."/>
            <person name="Wang A."/>
            <person name="Jiang F."/>
            <person name="Liu H."/>
            <person name="Zhao H."/>
            <person name="Xu D."/>
            <person name="Zhang Y."/>
        </authorList>
    </citation>
    <scope>NUCLEOTIDE SEQUENCE [LARGE SCALE GENOMIC DNA]</scope>
    <source>
        <strain evidence="2">cv. Niubang</strain>
    </source>
</reference>
<keyword evidence="2" id="KW-1185">Reference proteome</keyword>
<evidence type="ECO:0000313" key="1">
    <source>
        <dbReference type="EMBL" id="KAI3678650.1"/>
    </source>
</evidence>
<organism evidence="1 2">
    <name type="scientific">Arctium lappa</name>
    <name type="common">Greater burdock</name>
    <name type="synonym">Lappa major</name>
    <dbReference type="NCBI Taxonomy" id="4217"/>
    <lineage>
        <taxon>Eukaryota</taxon>
        <taxon>Viridiplantae</taxon>
        <taxon>Streptophyta</taxon>
        <taxon>Embryophyta</taxon>
        <taxon>Tracheophyta</taxon>
        <taxon>Spermatophyta</taxon>
        <taxon>Magnoliopsida</taxon>
        <taxon>eudicotyledons</taxon>
        <taxon>Gunneridae</taxon>
        <taxon>Pentapetalae</taxon>
        <taxon>asterids</taxon>
        <taxon>campanulids</taxon>
        <taxon>Asterales</taxon>
        <taxon>Asteraceae</taxon>
        <taxon>Carduoideae</taxon>
        <taxon>Cardueae</taxon>
        <taxon>Arctiinae</taxon>
        <taxon>Arctium</taxon>
    </lineage>
</organism>
<protein>
    <submittedName>
        <fullName evidence="1">Uncharacterized protein</fullName>
    </submittedName>
</protein>
<name>A0ACB8Y4Y7_ARCLA</name>
<accession>A0ACB8Y4Y7</accession>
<reference evidence="1 2" key="2">
    <citation type="journal article" date="2022" name="Mol. Ecol. Resour.">
        <title>The genomes of chicory, endive, great burdock and yacon provide insights into Asteraceae paleo-polyploidization history and plant inulin production.</title>
        <authorList>
            <person name="Fan W."/>
            <person name="Wang S."/>
            <person name="Wang H."/>
            <person name="Wang A."/>
            <person name="Jiang F."/>
            <person name="Liu H."/>
            <person name="Zhao H."/>
            <person name="Xu D."/>
            <person name="Zhang Y."/>
        </authorList>
    </citation>
    <scope>NUCLEOTIDE SEQUENCE [LARGE SCALE GENOMIC DNA]</scope>
    <source>
        <strain evidence="2">cv. Niubang</strain>
    </source>
</reference>